<dbReference type="InterPro" id="IPR043129">
    <property type="entry name" value="ATPase_NBD"/>
</dbReference>
<dbReference type="RefSeq" id="WP_258331622.1">
    <property type="nucleotide sequence ID" value="NZ_JAPTGG010000007.1"/>
</dbReference>
<comment type="caution">
    <text evidence="1">The sequence shown here is derived from an EMBL/GenBank/DDBJ whole genome shotgun (WGS) entry which is preliminary data.</text>
</comment>
<dbReference type="Gene3D" id="3.30.420.380">
    <property type="match status" value="1"/>
</dbReference>
<protein>
    <recommendedName>
        <fullName evidence="3">MSHA biogenesis protein MshI</fullName>
    </recommendedName>
</protein>
<evidence type="ECO:0008006" key="3">
    <source>
        <dbReference type="Google" id="ProtNLM"/>
    </source>
</evidence>
<accession>A0A9J6RM73</accession>
<dbReference type="AlphaFoldDB" id="A0A9J6RM73"/>
<dbReference type="EMBL" id="JAPTGG010000007">
    <property type="protein sequence ID" value="MCZ0865474.1"/>
    <property type="molecule type" value="Genomic_DNA"/>
</dbReference>
<sequence>MKITIPWLKNNNTVSGRVGVAMGPDGLSVAHINAAGVVDFCQNYPQPGDSADLLSSLVTEQGWHACPCSLVLHPLYYQLTLAESPAVEAAEMAEAVRWRLKDFVDYPLADAAVDFFTLPDDAYRGRKAMLYAAVMRKNSLQGLAETIEQAGLVLQAIEISELALHNLCYALPEVRGGVAILHLLEDEGFINLVEDGNIYLSRKLDIGLASFDGEGDHLQQFEALLLEIQRSLDFYESQLGKGIISNLYYSPATERTVAMGEFLAMQLGLNVAPLNVKGLLQSELPAETLATAITAIGAATGPGKQKDANAEQTAEAVNAAY</sequence>
<evidence type="ECO:0000313" key="1">
    <source>
        <dbReference type="EMBL" id="MCZ0865474.1"/>
    </source>
</evidence>
<evidence type="ECO:0000313" key="2">
    <source>
        <dbReference type="Proteomes" id="UP001069090"/>
    </source>
</evidence>
<organism evidence="1 2">
    <name type="scientific">Dasania phycosphaerae</name>
    <dbReference type="NCBI Taxonomy" id="2950436"/>
    <lineage>
        <taxon>Bacteria</taxon>
        <taxon>Pseudomonadati</taxon>
        <taxon>Pseudomonadota</taxon>
        <taxon>Gammaproteobacteria</taxon>
        <taxon>Cellvibrionales</taxon>
        <taxon>Spongiibacteraceae</taxon>
        <taxon>Dasania</taxon>
    </lineage>
</organism>
<keyword evidence="2" id="KW-1185">Reference proteome</keyword>
<reference evidence="1 2" key="1">
    <citation type="submission" date="2022-12" db="EMBL/GenBank/DDBJ databases">
        <title>Dasania phycosphaerae sp. nov., isolated from particulate material of the south coast of Korea.</title>
        <authorList>
            <person name="Jiang Y."/>
        </authorList>
    </citation>
    <scope>NUCLEOTIDE SEQUENCE [LARGE SCALE GENOMIC DNA]</scope>
    <source>
        <strain evidence="1 2">GY-19</strain>
    </source>
</reference>
<proteinExistence type="predicted"/>
<dbReference type="SUPFAM" id="SSF53067">
    <property type="entry name" value="Actin-like ATPase domain"/>
    <property type="match status" value="1"/>
</dbReference>
<dbReference type="Proteomes" id="UP001069090">
    <property type="component" value="Unassembled WGS sequence"/>
</dbReference>
<gene>
    <name evidence="1" type="ORF">O0V09_09695</name>
</gene>
<name>A0A9J6RM73_9GAMM</name>